<proteinExistence type="predicted"/>
<protein>
    <submittedName>
        <fullName evidence="1">Uncharacterized protein</fullName>
    </submittedName>
</protein>
<organism evidence="1 2">
    <name type="scientific">Hymenochirus boettgeri</name>
    <name type="common">Congo dwarf clawed frog</name>
    <dbReference type="NCBI Taxonomy" id="247094"/>
    <lineage>
        <taxon>Eukaryota</taxon>
        <taxon>Metazoa</taxon>
        <taxon>Chordata</taxon>
        <taxon>Craniata</taxon>
        <taxon>Vertebrata</taxon>
        <taxon>Euteleostomi</taxon>
        <taxon>Amphibia</taxon>
        <taxon>Batrachia</taxon>
        <taxon>Anura</taxon>
        <taxon>Pipoidea</taxon>
        <taxon>Pipidae</taxon>
        <taxon>Pipinae</taxon>
        <taxon>Hymenochirus</taxon>
    </lineage>
</organism>
<keyword evidence="2" id="KW-1185">Reference proteome</keyword>
<evidence type="ECO:0000313" key="2">
    <source>
        <dbReference type="Proteomes" id="UP000812440"/>
    </source>
</evidence>
<dbReference type="Proteomes" id="UP000812440">
    <property type="component" value="Chromosome 4"/>
</dbReference>
<evidence type="ECO:0000313" key="1">
    <source>
        <dbReference type="EMBL" id="KAG8436160.1"/>
    </source>
</evidence>
<comment type="caution">
    <text evidence="1">The sequence shown here is derived from an EMBL/GenBank/DDBJ whole genome shotgun (WGS) entry which is preliminary data.</text>
</comment>
<sequence>MMSQKSLWLLMQLDSFPIDTKLGRFVLDALLKPKDIGNEGIIALRSRCRDIILVIFFKFNLKGISRPRVEHLTAIYVFKEQLTTGTHPSSVWLGGVVTW</sequence>
<gene>
    <name evidence="1" type="ORF">GDO86_007312</name>
</gene>
<dbReference type="EMBL" id="JAACNH010000007">
    <property type="protein sequence ID" value="KAG8436160.1"/>
    <property type="molecule type" value="Genomic_DNA"/>
</dbReference>
<accession>A0A8T2IYM7</accession>
<dbReference type="AlphaFoldDB" id="A0A8T2IYM7"/>
<reference evidence="1" key="1">
    <citation type="thesis" date="2020" institute="ProQuest LLC" country="789 East Eisenhower Parkway, Ann Arbor, MI, USA">
        <title>Comparative Genomics and Chromosome Evolution.</title>
        <authorList>
            <person name="Mudd A.B."/>
        </authorList>
    </citation>
    <scope>NUCLEOTIDE SEQUENCE</scope>
    <source>
        <strain evidence="1">Female2</strain>
        <tissue evidence="1">Blood</tissue>
    </source>
</reference>
<name>A0A8T2IYM7_9PIPI</name>